<name>A0A836CYW4_SHEEP</name>
<feature type="region of interest" description="Disordered" evidence="1">
    <location>
        <begin position="61"/>
        <end position="89"/>
    </location>
</feature>
<reference evidence="2 3" key="1">
    <citation type="submission" date="2020-12" db="EMBL/GenBank/DDBJ databases">
        <title>De novo assembly of Tibetan sheep genome.</title>
        <authorList>
            <person name="Li X."/>
        </authorList>
    </citation>
    <scope>NUCLEOTIDE SEQUENCE [LARGE SCALE GENOMIC DNA]</scope>
    <source>
        <tissue evidence="2">Heart</tissue>
    </source>
</reference>
<gene>
    <name evidence="2" type="ORF">JEQ12_004992</name>
</gene>
<proteinExistence type="predicted"/>
<evidence type="ECO:0000313" key="3">
    <source>
        <dbReference type="Proteomes" id="UP000664991"/>
    </source>
</evidence>
<evidence type="ECO:0000256" key="1">
    <source>
        <dbReference type="SAM" id="MobiDB-lite"/>
    </source>
</evidence>
<organism evidence="2 3">
    <name type="scientific">Ovis aries</name>
    <name type="common">Sheep</name>
    <dbReference type="NCBI Taxonomy" id="9940"/>
    <lineage>
        <taxon>Eukaryota</taxon>
        <taxon>Metazoa</taxon>
        <taxon>Chordata</taxon>
        <taxon>Craniata</taxon>
        <taxon>Vertebrata</taxon>
        <taxon>Euteleostomi</taxon>
        <taxon>Mammalia</taxon>
        <taxon>Eutheria</taxon>
        <taxon>Laurasiatheria</taxon>
        <taxon>Artiodactyla</taxon>
        <taxon>Ruminantia</taxon>
        <taxon>Pecora</taxon>
        <taxon>Bovidae</taxon>
        <taxon>Caprinae</taxon>
        <taxon>Ovis</taxon>
    </lineage>
</organism>
<protein>
    <submittedName>
        <fullName evidence="2">Uncharacterized protein</fullName>
    </submittedName>
</protein>
<evidence type="ECO:0000313" key="2">
    <source>
        <dbReference type="EMBL" id="KAG5200458.1"/>
    </source>
</evidence>
<dbReference type="Proteomes" id="UP000664991">
    <property type="component" value="Chromosome 14"/>
</dbReference>
<accession>A0A836CYW4</accession>
<dbReference type="AlphaFoldDB" id="A0A836CYW4"/>
<comment type="caution">
    <text evidence="2">The sequence shown here is derived from an EMBL/GenBank/DDBJ whole genome shotgun (WGS) entry which is preliminary data.</text>
</comment>
<dbReference type="EMBL" id="JAEMGP010000014">
    <property type="protein sequence ID" value="KAG5200458.1"/>
    <property type="molecule type" value="Genomic_DNA"/>
</dbReference>
<sequence>MKPSKEYSPIPKDQTHSLWHCLIDFTKELKPRTKACCLTLSVLTFPMSGGRWAGDNEIQRGEDGHAGHTHRWRSTSINGSKASSGQGARKVPHVLGHNCHLLTPHPWAFPCSAPGIKPNTVFP</sequence>
<feature type="compositionally biased region" description="Polar residues" evidence="1">
    <location>
        <begin position="74"/>
        <end position="86"/>
    </location>
</feature>